<dbReference type="Pfam" id="PF02514">
    <property type="entry name" value="CobN-Mg_chel"/>
    <property type="match status" value="2"/>
</dbReference>
<evidence type="ECO:0000256" key="2">
    <source>
        <dbReference type="SAM" id="SignalP"/>
    </source>
</evidence>
<feature type="region of interest" description="Disordered" evidence="1">
    <location>
        <begin position="1174"/>
        <end position="1201"/>
    </location>
</feature>
<evidence type="ECO:0000313" key="4">
    <source>
        <dbReference type="EMBL" id="AJP71314.1"/>
    </source>
</evidence>
<evidence type="ECO:0000256" key="1">
    <source>
        <dbReference type="SAM" id="MobiDB-lite"/>
    </source>
</evidence>
<keyword evidence="2" id="KW-0732">Signal</keyword>
<dbReference type="RefSeq" id="WP_044330850.1">
    <property type="nucleotide sequence ID" value="NZ_CP010836.1"/>
</dbReference>
<feature type="chain" id="PRO_5031177108" evidence="2">
    <location>
        <begin position="23"/>
        <end position="1244"/>
    </location>
</feature>
<reference evidence="4 5" key="2">
    <citation type="submission" date="2015-02" db="EMBL/GenBank/DDBJ databases">
        <title>The complete genome of Sphingomonas hengshuiensis sp. WHSC-8 isolated from soil of Hengshui Lake.</title>
        <authorList>
            <person name="Wei S."/>
            <person name="Guo J."/>
            <person name="Su C."/>
            <person name="Wu R."/>
            <person name="Zhang Z."/>
            <person name="Liang K."/>
            <person name="Li H."/>
            <person name="Wang T."/>
            <person name="Liu H."/>
            <person name="Zhang C."/>
            <person name="Li Z."/>
            <person name="Wang Q."/>
            <person name="Meng J."/>
        </authorList>
    </citation>
    <scope>NUCLEOTIDE SEQUENCE [LARGE SCALE GENOMIC DNA]</scope>
    <source>
        <strain evidence="4 5">WHSC-8</strain>
    </source>
</reference>
<protein>
    <submittedName>
        <fullName evidence="4">Cobalt chelatase</fullName>
    </submittedName>
</protein>
<dbReference type="OrthoDB" id="9757976at2"/>
<dbReference type="CDD" id="cd10150">
    <property type="entry name" value="CobN_like"/>
    <property type="match status" value="1"/>
</dbReference>
<proteinExistence type="predicted"/>
<dbReference type="AlphaFoldDB" id="A0A7U4J6U1"/>
<name>A0A7U4J6U1_9SPHN</name>
<gene>
    <name evidence="4" type="ORF">TS85_05255</name>
</gene>
<dbReference type="Proteomes" id="UP000032300">
    <property type="component" value="Chromosome"/>
</dbReference>
<evidence type="ECO:0000313" key="5">
    <source>
        <dbReference type="Proteomes" id="UP000032300"/>
    </source>
</evidence>
<dbReference type="KEGG" id="sphi:TS85_05255"/>
<sequence length="1244" mass="132795">MRAIAALLLLLSGLILPASVQAQATRSRIAFVSIHIAEMPTIARAAAKRVEGSMAIDFFGLGGGLLPSIEGVDLGTYDLVLIDAAGPRLLNFSAQIEAAKKRTKVLVVGAGTPITGTVDPASHPDVARYWDNATEDNYGGLFAYAGSRLLGLPIPVPAPKVFPELALWHPEAKAPFARLSDYLAWETGRLPDAATRPRVGILFYRSLVLANNAAVVSALILEIEKQGGMPVPIWREGGRDLASSLLGGERLDALILCANRIDYADARAGVAEAARLGVPPLMCATDYRRTPEAWRDSLGGFAPEQTGELALSELEGIVEPMVVGARAVAPDGAVGYAALPDQVRWRVARAMAWARLHRLPNAEKRIVIPYHNEEPGEADVGSDPDSYMDAQGSIAALLTRLRAEGYDVGPDPIPDVATLSKRMAETGSSTRTGDRTALRARIAQGAITIPLATYLDWYATLPDEVRRATEARWGLPPGRIMTVDGQIVIPALRFGKVTLVAHPIWGIQADAGALAAKGALPPHHQYLAFHLWMQKGEHADAYLPMFTQLSLMPGKQEGPAADDAVAVLIGALPHIQPLPLQANGGVGNKRRTHAVTIGFMPEIVRAGLNPDLAAIAKLLGGQPLDQQAIRDAANRAGIGEALDFDPASAPWTAIEPALRRYLREAAAAPMPVGGHILGQAPDPVTTARLVQAMLAGNGGAAPDLVAVTRLLAGDDAALAPARATQARDYAARLAQAPREIDAIIAALSGGYVAPGPMQDAIRNPDALPAGRNPYTLDVRAIPTPAAWQAGARLADDMIAQHRARTGKPPRKVAFVLWSGETAQNGGTSEAQIFRLLGVRPVWNSRGQVVDVALEPRAALGRSRVDVLVTTSGTYRDHFGDKLGLIARAIALVSAAEEPDNPIRAETRARIAALRRAGVPADVAERRALRRIFSTAPGAYSPSTQFANREGWSPERLNRLYEARLGHAYGDGIDGEADSTAFAANLERVDAAIFSRSSSAYGLLDTPMPAAYLGGLAMAVRQRTGRNIETYVANGQVAGDVRIETLSRFYARERDSRYLNPEWIKGMQASGYNGARYMADLTDSMSLWEATKPDLVTDRDWEAVRDVYLRDRYNLGLDRFFAEANPAARAKLVAAMRDAVERGDWHADTATRLELGMGTVAAAPVPGTASVARASRMSGANAGSRKARARAGRASPSKSVSGFELVPQPRVSTQQPVRGSSTGLWMALAGLLVLCCMGLSTRPRW</sequence>
<dbReference type="PANTHER" id="PTHR44119:SF4">
    <property type="entry name" value="AEROBIC COBALTOCHELATASE SUBUNIT COBN"/>
    <property type="match status" value="1"/>
</dbReference>
<organism evidence="4 5">
    <name type="scientific">Sphingomonas hengshuiensis</name>
    <dbReference type="NCBI Taxonomy" id="1609977"/>
    <lineage>
        <taxon>Bacteria</taxon>
        <taxon>Pseudomonadati</taxon>
        <taxon>Pseudomonadota</taxon>
        <taxon>Alphaproteobacteria</taxon>
        <taxon>Sphingomonadales</taxon>
        <taxon>Sphingomonadaceae</taxon>
        <taxon>Sphingomonas</taxon>
    </lineage>
</organism>
<feature type="domain" description="CobN/magnesium chelatase" evidence="3">
    <location>
        <begin position="722"/>
        <end position="1150"/>
    </location>
</feature>
<dbReference type="InterPro" id="IPR003672">
    <property type="entry name" value="CobN/Mg_chltase"/>
</dbReference>
<dbReference type="EMBL" id="CP010836">
    <property type="protein sequence ID" value="AJP71314.1"/>
    <property type="molecule type" value="Genomic_DNA"/>
</dbReference>
<feature type="signal peptide" evidence="2">
    <location>
        <begin position="1"/>
        <end position="22"/>
    </location>
</feature>
<evidence type="ECO:0000259" key="3">
    <source>
        <dbReference type="Pfam" id="PF02514"/>
    </source>
</evidence>
<dbReference type="PANTHER" id="PTHR44119">
    <property type="entry name" value="MAGNESIUM-CHELATASE SUBUNIT CHLH, CHLOROPLASTIC"/>
    <property type="match status" value="1"/>
</dbReference>
<feature type="domain" description="CobN/magnesium chelatase" evidence="3">
    <location>
        <begin position="128"/>
        <end position="703"/>
    </location>
</feature>
<keyword evidence="5" id="KW-1185">Reference proteome</keyword>
<accession>A0A7U4J6U1</accession>
<reference evidence="4 5" key="1">
    <citation type="journal article" date="2015" name="Int. J. Syst. Evol. Microbiol.">
        <title>Sphingomonas hengshuiensis sp. nov., isolated from lake wetland.</title>
        <authorList>
            <person name="Wei S."/>
            <person name="Wang T."/>
            <person name="Liu H."/>
            <person name="Zhang C."/>
            <person name="Guo J."/>
            <person name="Wang Q."/>
            <person name="Liang K."/>
            <person name="Zhang Z."/>
        </authorList>
    </citation>
    <scope>NUCLEOTIDE SEQUENCE [LARGE SCALE GENOMIC DNA]</scope>
    <source>
        <strain evidence="4 5">WHSC-8</strain>
    </source>
</reference>